<accession>A0A7X2TR81</accession>
<evidence type="ECO:0000259" key="4">
    <source>
        <dbReference type="SMART" id="SM01027"/>
    </source>
</evidence>
<evidence type="ECO:0000259" key="3">
    <source>
        <dbReference type="SMART" id="SM00849"/>
    </source>
</evidence>
<dbReference type="SUPFAM" id="SSF56281">
    <property type="entry name" value="Metallo-hydrolase/oxidoreductase"/>
    <property type="match status" value="1"/>
</dbReference>
<feature type="domain" description="Metallo-beta-lactamase" evidence="3">
    <location>
        <begin position="13"/>
        <end position="230"/>
    </location>
</feature>
<dbReference type="AlphaFoldDB" id="A0A7X2TR81"/>
<keyword evidence="6" id="KW-1185">Reference proteome</keyword>
<evidence type="ECO:0000256" key="1">
    <source>
        <dbReference type="ARBA" id="ARBA00022801"/>
    </source>
</evidence>
<dbReference type="EMBL" id="VUNN01000013">
    <property type="protein sequence ID" value="MSU06547.1"/>
    <property type="molecule type" value="Genomic_DNA"/>
</dbReference>
<dbReference type="SMART" id="SM00849">
    <property type="entry name" value="Lactamase_B"/>
    <property type="match status" value="1"/>
</dbReference>
<dbReference type="InterPro" id="IPR022712">
    <property type="entry name" value="Beta_Casp"/>
</dbReference>
<dbReference type="GO" id="GO:0016787">
    <property type="term" value="F:hydrolase activity"/>
    <property type="evidence" value="ECO:0007669"/>
    <property type="project" value="UniProtKB-KW"/>
</dbReference>
<dbReference type="PANTHER" id="PTHR11203">
    <property type="entry name" value="CLEAVAGE AND POLYADENYLATION SPECIFICITY FACTOR FAMILY MEMBER"/>
    <property type="match status" value="1"/>
</dbReference>
<dbReference type="Proteomes" id="UP000460549">
    <property type="component" value="Unassembled WGS sequence"/>
</dbReference>
<sequence length="549" mass="61642">MKLTFLGAARFVTGSQYLLEAGGLRILIDCGLAQGQDEKICGTDFPFDPLSIDYVILTHAHIDHSGRIPQLVKEGFKGSIITTSATSMLCSIMLLDSASIQESESEWMNRKRERKGEAPIEPLYTKDDAYKALELFSETEYGKLLTLNENVRVKFIDAGHLLGSSEVEFFVSEGGKEKKIVFSGDIGNLDQPIINNPEYIKNSDVVVMESTYGDRCHEKKATDDIYNRAKVLAKIVDDTFKRNGRVIIPSFAVGRTQELLYLFKIINDKKYIDRPIPVYLDSPLSIKATSVFKSCTAENYFDKDAMELINRGENPFEFPLLHKVKDVQESIKLNSIKESIVIISSSGMCEGGRIKHHLKHGLYKKENTILFVGYQANGTLGRSIVDGAKHVTIFGEQVEVHAQIQSLPGLSGHADHDGLIKWISSFKTKPEKIFISHGDRNVAPAFARELVEKYNLKAYAPHLGESFDLDDIIPYQEKEAYIDENDRILNESRELLAQGLEKVDEVINRLNDAARKADREDKKTCIRLANAINRLSSDLDDLAAKWNSD</sequence>
<evidence type="ECO:0000313" key="5">
    <source>
        <dbReference type="EMBL" id="MSU06547.1"/>
    </source>
</evidence>
<comment type="caution">
    <text evidence="5">The sequence shown here is derived from an EMBL/GenBank/DDBJ whole genome shotgun (WGS) entry which is preliminary data.</text>
</comment>
<dbReference type="RefSeq" id="WP_154425519.1">
    <property type="nucleotide sequence ID" value="NZ_VUNN01000013.1"/>
</dbReference>
<name>A0A7X2TR81_9SPIO</name>
<dbReference type="PANTHER" id="PTHR11203:SF37">
    <property type="entry name" value="INTEGRATOR COMPLEX SUBUNIT 11"/>
    <property type="match status" value="1"/>
</dbReference>
<evidence type="ECO:0000256" key="2">
    <source>
        <dbReference type="SAM" id="Coils"/>
    </source>
</evidence>
<dbReference type="InterPro" id="IPR011108">
    <property type="entry name" value="RMMBL"/>
</dbReference>
<dbReference type="Gene3D" id="3.40.50.10890">
    <property type="match status" value="1"/>
</dbReference>
<dbReference type="GO" id="GO:0004521">
    <property type="term" value="F:RNA endonuclease activity"/>
    <property type="evidence" value="ECO:0007669"/>
    <property type="project" value="TreeGrafter"/>
</dbReference>
<proteinExistence type="predicted"/>
<dbReference type="Pfam" id="PF10996">
    <property type="entry name" value="Beta-Casp"/>
    <property type="match status" value="1"/>
</dbReference>
<organism evidence="5 6">
    <name type="scientific">Bullifex porci</name>
    <dbReference type="NCBI Taxonomy" id="2606638"/>
    <lineage>
        <taxon>Bacteria</taxon>
        <taxon>Pseudomonadati</taxon>
        <taxon>Spirochaetota</taxon>
        <taxon>Spirochaetia</taxon>
        <taxon>Spirochaetales</taxon>
        <taxon>Spirochaetaceae</taxon>
        <taxon>Bullifex</taxon>
    </lineage>
</organism>
<gene>
    <name evidence="5" type="ORF">FYJ80_07105</name>
</gene>
<protein>
    <submittedName>
        <fullName evidence="5">MBL fold metallo-hydrolase</fullName>
    </submittedName>
</protein>
<dbReference type="InterPro" id="IPR050698">
    <property type="entry name" value="MBL"/>
</dbReference>
<dbReference type="Pfam" id="PF07521">
    <property type="entry name" value="RMMBL"/>
    <property type="match status" value="1"/>
</dbReference>
<dbReference type="Pfam" id="PF00753">
    <property type="entry name" value="Lactamase_B"/>
    <property type="match status" value="1"/>
</dbReference>
<dbReference type="CDD" id="cd16295">
    <property type="entry name" value="TTHA0252-CPSF-like_MBL-fold"/>
    <property type="match status" value="1"/>
</dbReference>
<dbReference type="SMART" id="SM01027">
    <property type="entry name" value="Beta-Casp"/>
    <property type="match status" value="1"/>
</dbReference>
<evidence type="ECO:0000313" key="6">
    <source>
        <dbReference type="Proteomes" id="UP000460549"/>
    </source>
</evidence>
<dbReference type="InterPro" id="IPR001279">
    <property type="entry name" value="Metallo-B-lactamas"/>
</dbReference>
<keyword evidence="2" id="KW-0175">Coiled coil</keyword>
<feature type="domain" description="Beta-Casp" evidence="4">
    <location>
        <begin position="256"/>
        <end position="384"/>
    </location>
</feature>
<reference evidence="5 6" key="1">
    <citation type="submission" date="2019-08" db="EMBL/GenBank/DDBJ databases">
        <title>In-depth cultivation of the pig gut microbiome towards novel bacterial diversity and tailored functional studies.</title>
        <authorList>
            <person name="Wylensek D."/>
            <person name="Hitch T.C.A."/>
            <person name="Clavel T."/>
        </authorList>
    </citation>
    <scope>NUCLEOTIDE SEQUENCE [LARGE SCALE GENOMIC DNA]</scope>
    <source>
        <strain evidence="5 6">NM-380-WT-3C1</strain>
    </source>
</reference>
<dbReference type="InterPro" id="IPR036866">
    <property type="entry name" value="RibonucZ/Hydroxyglut_hydro"/>
</dbReference>
<feature type="coiled-coil region" evidence="2">
    <location>
        <begin position="478"/>
        <end position="523"/>
    </location>
</feature>
<dbReference type="Gene3D" id="3.60.15.10">
    <property type="entry name" value="Ribonuclease Z/Hydroxyacylglutathione hydrolase-like"/>
    <property type="match status" value="1"/>
</dbReference>
<keyword evidence="1 5" id="KW-0378">Hydrolase</keyword>